<name>A0A6A3N904_9STRA</name>
<reference evidence="2 3" key="1">
    <citation type="submission" date="2018-09" db="EMBL/GenBank/DDBJ databases">
        <title>Genomic investigation of the strawberry pathogen Phytophthora fragariae indicates pathogenicity is determined by transcriptional variation in three key races.</title>
        <authorList>
            <person name="Adams T.M."/>
            <person name="Armitage A.D."/>
            <person name="Sobczyk M.K."/>
            <person name="Bates H.J."/>
            <person name="Dunwell J.M."/>
            <person name="Nellist C.F."/>
            <person name="Harrison R.J."/>
        </authorList>
    </citation>
    <scope>NUCLEOTIDE SEQUENCE [LARGE SCALE GENOMIC DNA]</scope>
    <source>
        <strain evidence="2 3">SCRP324</strain>
    </source>
</reference>
<comment type="caution">
    <text evidence="2">The sequence shown here is derived from an EMBL/GenBank/DDBJ whole genome shotgun (WGS) entry which is preliminary data.</text>
</comment>
<evidence type="ECO:0000313" key="3">
    <source>
        <dbReference type="Proteomes" id="UP000435112"/>
    </source>
</evidence>
<accession>A0A6A3N904</accession>
<dbReference type="Proteomes" id="UP000435112">
    <property type="component" value="Unassembled WGS sequence"/>
</dbReference>
<protein>
    <recommendedName>
        <fullName evidence="4">Secreted protein</fullName>
    </recommendedName>
</protein>
<feature type="signal peptide" evidence="1">
    <location>
        <begin position="1"/>
        <end position="17"/>
    </location>
</feature>
<sequence length="76" mass="8386">MCCSSVLLLRLLAGAASSWLAARRSHCGSCCSYRWVGARCCWRDGGMGRLSLGLRRCGRLHSSARAGTHVRRNTRF</sequence>
<keyword evidence="1" id="KW-0732">Signal</keyword>
<evidence type="ECO:0000256" key="1">
    <source>
        <dbReference type="SAM" id="SignalP"/>
    </source>
</evidence>
<feature type="chain" id="PRO_5025624437" description="Secreted protein" evidence="1">
    <location>
        <begin position="18"/>
        <end position="76"/>
    </location>
</feature>
<dbReference type="EMBL" id="QXFU01000295">
    <property type="protein sequence ID" value="KAE9037520.1"/>
    <property type="molecule type" value="Genomic_DNA"/>
</dbReference>
<proteinExistence type="predicted"/>
<organism evidence="2 3">
    <name type="scientific">Phytophthora rubi</name>
    <dbReference type="NCBI Taxonomy" id="129364"/>
    <lineage>
        <taxon>Eukaryota</taxon>
        <taxon>Sar</taxon>
        <taxon>Stramenopiles</taxon>
        <taxon>Oomycota</taxon>
        <taxon>Peronosporomycetes</taxon>
        <taxon>Peronosporales</taxon>
        <taxon>Peronosporaceae</taxon>
        <taxon>Phytophthora</taxon>
    </lineage>
</organism>
<evidence type="ECO:0008006" key="4">
    <source>
        <dbReference type="Google" id="ProtNLM"/>
    </source>
</evidence>
<evidence type="ECO:0000313" key="2">
    <source>
        <dbReference type="EMBL" id="KAE9037520.1"/>
    </source>
</evidence>
<gene>
    <name evidence="2" type="ORF">PR002_g6532</name>
</gene>
<dbReference type="AlphaFoldDB" id="A0A6A3N904"/>